<dbReference type="Gene3D" id="1.10.4040.10">
    <property type="entry name" value="Penicillinase repressor domain"/>
    <property type="match status" value="1"/>
</dbReference>
<dbReference type="SUPFAM" id="SSF46785">
    <property type="entry name" value="Winged helix' DNA-binding domain"/>
    <property type="match status" value="1"/>
</dbReference>
<keyword evidence="4" id="KW-0804">Transcription</keyword>
<evidence type="ECO:0000313" key="5">
    <source>
        <dbReference type="EMBL" id="RCW38578.1"/>
    </source>
</evidence>
<dbReference type="GO" id="GO:0045892">
    <property type="term" value="P:negative regulation of DNA-templated transcription"/>
    <property type="evidence" value="ECO:0007669"/>
    <property type="project" value="InterPro"/>
</dbReference>
<dbReference type="RefSeq" id="WP_106152955.1">
    <property type="nucleotide sequence ID" value="NZ_PVTS01000007.1"/>
</dbReference>
<dbReference type="PIRSF" id="PIRSF019455">
    <property type="entry name" value="CopR_AtkY"/>
    <property type="match status" value="1"/>
</dbReference>
<keyword evidence="3" id="KW-0238">DNA-binding</keyword>
<dbReference type="STRING" id="1168289.GCA_000259075_00975"/>
<evidence type="ECO:0000256" key="3">
    <source>
        <dbReference type="ARBA" id="ARBA00023125"/>
    </source>
</evidence>
<dbReference type="Pfam" id="PF03965">
    <property type="entry name" value="Penicillinase_R"/>
    <property type="match status" value="1"/>
</dbReference>
<evidence type="ECO:0000256" key="2">
    <source>
        <dbReference type="ARBA" id="ARBA00023015"/>
    </source>
</evidence>
<proteinExistence type="inferred from homology"/>
<name>A0A2T0XLZ6_9BACT</name>
<reference evidence="5 6" key="1">
    <citation type="submission" date="2018-07" db="EMBL/GenBank/DDBJ databases">
        <title>Freshwater and sediment microbial communities from various areas in North America, analyzing microbe dynamics in response to fracking.</title>
        <authorList>
            <person name="Lamendella R."/>
        </authorList>
    </citation>
    <scope>NUCLEOTIDE SEQUENCE [LARGE SCALE GENOMIC DNA]</scope>
    <source>
        <strain evidence="5 6">160A</strain>
    </source>
</reference>
<organism evidence="5 6">
    <name type="scientific">Marinilabilia salmonicolor</name>
    <dbReference type="NCBI Taxonomy" id="989"/>
    <lineage>
        <taxon>Bacteria</taxon>
        <taxon>Pseudomonadati</taxon>
        <taxon>Bacteroidota</taxon>
        <taxon>Bacteroidia</taxon>
        <taxon>Marinilabiliales</taxon>
        <taxon>Marinilabiliaceae</taxon>
        <taxon>Marinilabilia</taxon>
    </lineage>
</organism>
<comment type="caution">
    <text evidence="5">The sequence shown here is derived from an EMBL/GenBank/DDBJ whole genome shotgun (WGS) entry which is preliminary data.</text>
</comment>
<dbReference type="Gene3D" id="1.10.10.10">
    <property type="entry name" value="Winged helix-like DNA-binding domain superfamily/Winged helix DNA-binding domain"/>
    <property type="match status" value="1"/>
</dbReference>
<gene>
    <name evidence="5" type="ORF">DFO77_10343</name>
</gene>
<dbReference type="AlphaFoldDB" id="A0A2T0XLZ6"/>
<keyword evidence="2" id="KW-0805">Transcription regulation</keyword>
<dbReference type="InterPro" id="IPR005650">
    <property type="entry name" value="BlaI_family"/>
</dbReference>
<evidence type="ECO:0000256" key="1">
    <source>
        <dbReference type="ARBA" id="ARBA00011046"/>
    </source>
</evidence>
<comment type="similarity">
    <text evidence="1">Belongs to the BlaI transcriptional regulatory family.</text>
</comment>
<accession>A0A2T0XLZ6</accession>
<evidence type="ECO:0000313" key="6">
    <source>
        <dbReference type="Proteomes" id="UP000252733"/>
    </source>
</evidence>
<dbReference type="InterPro" id="IPR036388">
    <property type="entry name" value="WH-like_DNA-bd_sf"/>
</dbReference>
<protein>
    <submittedName>
        <fullName evidence="5">Putative transcriptional regulator</fullName>
    </submittedName>
</protein>
<keyword evidence="6" id="KW-1185">Reference proteome</keyword>
<dbReference type="Proteomes" id="UP000252733">
    <property type="component" value="Unassembled WGS sequence"/>
</dbReference>
<dbReference type="EMBL" id="QPIZ01000003">
    <property type="protein sequence ID" value="RCW38578.1"/>
    <property type="molecule type" value="Genomic_DNA"/>
</dbReference>
<dbReference type="OrthoDB" id="1098508at2"/>
<dbReference type="GO" id="GO:0003677">
    <property type="term" value="F:DNA binding"/>
    <property type="evidence" value="ECO:0007669"/>
    <property type="project" value="UniProtKB-KW"/>
</dbReference>
<evidence type="ECO:0000256" key="4">
    <source>
        <dbReference type="ARBA" id="ARBA00023163"/>
    </source>
</evidence>
<dbReference type="InterPro" id="IPR036390">
    <property type="entry name" value="WH_DNA-bd_sf"/>
</dbReference>
<sequence length="127" mass="15003">MKELTKAEEQVMHPLWQMGNATVKQIIDHLPEPTPAYNTVSTLVRILEKKGFVDHVAEGKGHIYFPIISKQEYTRKFMKRFISNYFEDSFKNLVSFFAKNDKMDLKEFDELMADVRKELENKKSKEK</sequence>